<organism evidence="1 2">
    <name type="scientific">Abeliophyllum distichum</name>
    <dbReference type="NCBI Taxonomy" id="126358"/>
    <lineage>
        <taxon>Eukaryota</taxon>
        <taxon>Viridiplantae</taxon>
        <taxon>Streptophyta</taxon>
        <taxon>Embryophyta</taxon>
        <taxon>Tracheophyta</taxon>
        <taxon>Spermatophyta</taxon>
        <taxon>Magnoliopsida</taxon>
        <taxon>eudicotyledons</taxon>
        <taxon>Gunneridae</taxon>
        <taxon>Pentapetalae</taxon>
        <taxon>asterids</taxon>
        <taxon>lamiids</taxon>
        <taxon>Lamiales</taxon>
        <taxon>Oleaceae</taxon>
        <taxon>Forsythieae</taxon>
        <taxon>Abeliophyllum</taxon>
    </lineage>
</organism>
<comment type="caution">
    <text evidence="1">The sequence shown here is derived from an EMBL/GenBank/DDBJ whole genome shotgun (WGS) entry which is preliminary data.</text>
</comment>
<accession>A0ABD1PCK3</accession>
<gene>
    <name evidence="1" type="ORF">Adt_44244</name>
</gene>
<dbReference type="Proteomes" id="UP001604336">
    <property type="component" value="Unassembled WGS sequence"/>
</dbReference>
<keyword evidence="2" id="KW-1185">Reference proteome</keyword>
<sequence length="138" mass="15893">MNSRQQLLDSLTAHVSLYHSKIPDQNPNLNPNPNHRPAILKWFSSLSVHHRRAYLTTVNSDFIKILLEMLEKLRLNGPGRFIILPDLPITCEQDNSTLPTLCYRKLEGLLLRIARSNVSERVIYESVKLFSSKEGEKE</sequence>
<reference evidence="2" key="1">
    <citation type="submission" date="2024-07" db="EMBL/GenBank/DDBJ databases">
        <title>Two chromosome-level genome assemblies of Korean endemic species Abeliophyllum distichum and Forsythia ovata (Oleaceae).</title>
        <authorList>
            <person name="Jang H."/>
        </authorList>
    </citation>
    <scope>NUCLEOTIDE SEQUENCE [LARGE SCALE GENOMIC DNA]</scope>
</reference>
<evidence type="ECO:0000313" key="1">
    <source>
        <dbReference type="EMBL" id="KAL2460824.1"/>
    </source>
</evidence>
<dbReference type="EMBL" id="JBFOLK010000014">
    <property type="protein sequence ID" value="KAL2460824.1"/>
    <property type="molecule type" value="Genomic_DNA"/>
</dbReference>
<name>A0ABD1PCK3_9LAMI</name>
<dbReference type="AlphaFoldDB" id="A0ABD1PCK3"/>
<protein>
    <submittedName>
        <fullName evidence="1">Nucleotidyltransferase family protein</fullName>
    </submittedName>
</protein>
<evidence type="ECO:0000313" key="2">
    <source>
        <dbReference type="Proteomes" id="UP001604336"/>
    </source>
</evidence>
<proteinExistence type="predicted"/>